<dbReference type="GO" id="GO:0005524">
    <property type="term" value="F:ATP binding"/>
    <property type="evidence" value="ECO:0007669"/>
    <property type="project" value="UniProtKB-KW"/>
</dbReference>
<feature type="domain" description="Protein kinase" evidence="7">
    <location>
        <begin position="44"/>
        <end position="318"/>
    </location>
</feature>
<dbReference type="EMBL" id="CDSF01000136">
    <property type="protein sequence ID" value="CEP02993.1"/>
    <property type="molecule type" value="Genomic_DNA"/>
</dbReference>
<reference evidence="9 11" key="2">
    <citation type="submission" date="2018-03" db="EMBL/GenBank/DDBJ databases">
        <authorList>
            <person name="Fogelqvist J."/>
        </authorList>
    </citation>
    <scope>NUCLEOTIDE SEQUENCE [LARGE SCALE GENOMIC DNA]</scope>
</reference>
<evidence type="ECO:0000256" key="6">
    <source>
        <dbReference type="SAM" id="MobiDB-lite"/>
    </source>
</evidence>
<dbReference type="GO" id="GO:0005634">
    <property type="term" value="C:nucleus"/>
    <property type="evidence" value="ECO:0007669"/>
    <property type="project" value="TreeGrafter"/>
</dbReference>
<dbReference type="OMA" id="RVCENIQ"/>
<dbReference type="OrthoDB" id="541276at2759"/>
<dbReference type="GO" id="GO:0004674">
    <property type="term" value="F:protein serine/threonine kinase activity"/>
    <property type="evidence" value="ECO:0007669"/>
    <property type="project" value="UniProtKB-KW"/>
</dbReference>
<dbReference type="InterPro" id="IPR000719">
    <property type="entry name" value="Prot_kinase_dom"/>
</dbReference>
<dbReference type="Proteomes" id="UP000290189">
    <property type="component" value="Unassembled WGS sequence"/>
</dbReference>
<dbReference type="AlphaFoldDB" id="A0A0G4J5V5"/>
<dbReference type="InterPro" id="IPR011009">
    <property type="entry name" value="Kinase-like_dom_sf"/>
</dbReference>
<keyword evidence="1" id="KW-0723">Serine/threonine-protein kinase</keyword>
<dbReference type="PANTHER" id="PTHR24345">
    <property type="entry name" value="SERINE/THREONINE-PROTEIN KINASE PLK"/>
    <property type="match status" value="1"/>
</dbReference>
<dbReference type="Proteomes" id="UP000039324">
    <property type="component" value="Unassembled WGS sequence"/>
</dbReference>
<feature type="region of interest" description="Disordered" evidence="6">
    <location>
        <begin position="1"/>
        <end position="40"/>
    </location>
</feature>
<evidence type="ECO:0000256" key="5">
    <source>
        <dbReference type="ARBA" id="ARBA00022840"/>
    </source>
</evidence>
<evidence type="ECO:0000256" key="2">
    <source>
        <dbReference type="ARBA" id="ARBA00022679"/>
    </source>
</evidence>
<evidence type="ECO:0000259" key="7">
    <source>
        <dbReference type="PROSITE" id="PS50011"/>
    </source>
</evidence>
<dbReference type="Pfam" id="PF00069">
    <property type="entry name" value="Pkinase"/>
    <property type="match status" value="1"/>
</dbReference>
<keyword evidence="3" id="KW-0547">Nucleotide-binding</keyword>
<keyword evidence="9" id="KW-0496">Mitochondrion</keyword>
<gene>
    <name evidence="8" type="ORF">PBRA_009211</name>
    <name evidence="9" type="ORF">PLBR_LOCUS7473</name>
</gene>
<proteinExistence type="predicted"/>
<dbReference type="PANTHER" id="PTHR24345:SF91">
    <property type="entry name" value="SERINE_THREONINE-PROTEIN KINASE PLK4"/>
    <property type="match status" value="1"/>
</dbReference>
<dbReference type="EMBL" id="OVEO01000013">
    <property type="protein sequence ID" value="SPR00258.1"/>
    <property type="molecule type" value="Genomic_DNA"/>
</dbReference>
<keyword evidence="10" id="KW-1185">Reference proteome</keyword>
<evidence type="ECO:0000256" key="1">
    <source>
        <dbReference type="ARBA" id="ARBA00022527"/>
    </source>
</evidence>
<reference evidence="8 10" key="1">
    <citation type="submission" date="2015-02" db="EMBL/GenBank/DDBJ databases">
        <authorList>
            <person name="Chooi Y.-H."/>
        </authorList>
    </citation>
    <scope>NUCLEOTIDE SEQUENCE [LARGE SCALE GENOMIC DNA]</scope>
    <source>
        <strain evidence="8">E3</strain>
    </source>
</reference>
<dbReference type="InterPro" id="IPR008266">
    <property type="entry name" value="Tyr_kinase_AS"/>
</dbReference>
<feature type="compositionally biased region" description="Polar residues" evidence="6">
    <location>
        <begin position="1"/>
        <end position="31"/>
    </location>
</feature>
<evidence type="ECO:0000256" key="4">
    <source>
        <dbReference type="ARBA" id="ARBA00022777"/>
    </source>
</evidence>
<evidence type="ECO:0000313" key="10">
    <source>
        <dbReference type="Proteomes" id="UP000039324"/>
    </source>
</evidence>
<organism evidence="8 10">
    <name type="scientific">Plasmodiophora brassicae</name>
    <name type="common">Clubroot disease agent</name>
    <dbReference type="NCBI Taxonomy" id="37360"/>
    <lineage>
        <taxon>Eukaryota</taxon>
        <taxon>Sar</taxon>
        <taxon>Rhizaria</taxon>
        <taxon>Endomyxa</taxon>
        <taxon>Phytomyxea</taxon>
        <taxon>Plasmodiophorida</taxon>
        <taxon>Plasmodiophoridae</taxon>
        <taxon>Plasmodiophora</taxon>
    </lineage>
</organism>
<evidence type="ECO:0000313" key="11">
    <source>
        <dbReference type="Proteomes" id="UP000290189"/>
    </source>
</evidence>
<dbReference type="PROSITE" id="PS00109">
    <property type="entry name" value="PROTEIN_KINASE_TYR"/>
    <property type="match status" value="1"/>
</dbReference>
<accession>A0A0G4J5V5</accession>
<geneLocation type="mitochondrion" evidence="9"/>
<protein>
    <recommendedName>
        <fullName evidence="7">Protein kinase domain-containing protein</fullName>
    </recommendedName>
</protein>
<keyword evidence="5" id="KW-0067">ATP-binding</keyword>
<dbReference type="SUPFAM" id="SSF56112">
    <property type="entry name" value="Protein kinase-like (PK-like)"/>
    <property type="match status" value="1"/>
</dbReference>
<evidence type="ECO:0000313" key="9">
    <source>
        <dbReference type="EMBL" id="SPR00258.1"/>
    </source>
</evidence>
<sequence length="322" mass="35620">MGQPNHLPSSGHQATTLLAPTRSKPLQTLPPSSAAAPKSDLSAYEPVKTLRKTLQGSVVLMRHRSTGVRYAVKIAQKRLVNAGRSLSGVRVCENIQQEVALLRDLSRTPCANIIQMADCIEDDDRYIVVMEYAARGELFDFVEERGMLTEPKARQIFAGVVHGLESMHNRSICHLDLSLENILLADDATPKICDLGLARRLPPASGAPFQGSISTRPGKLSYMAPEVYVGRDFHGTQADVWSLGIVLFIMLFGFPPFEIADSSDIRYDFMQRRGLRALLDEWKLGSHVSRDALDLLAAILRPAHSRITLAGIMRHPWMTRAA</sequence>
<dbReference type="Gene3D" id="1.10.510.10">
    <property type="entry name" value="Transferase(Phosphotransferase) domain 1"/>
    <property type="match status" value="1"/>
</dbReference>
<name>A0A0G4J5V5_PLABS</name>
<keyword evidence="2" id="KW-0808">Transferase</keyword>
<keyword evidence="4" id="KW-0418">Kinase</keyword>
<evidence type="ECO:0000256" key="3">
    <source>
        <dbReference type="ARBA" id="ARBA00022741"/>
    </source>
</evidence>
<dbReference type="PROSITE" id="PS50011">
    <property type="entry name" value="PROTEIN_KINASE_DOM"/>
    <property type="match status" value="1"/>
</dbReference>
<dbReference type="STRING" id="37360.A0A0G4J5V5"/>
<evidence type="ECO:0000313" key="8">
    <source>
        <dbReference type="EMBL" id="CEP02993.1"/>
    </source>
</evidence>